<feature type="region of interest" description="Disordered" evidence="10">
    <location>
        <begin position="1"/>
        <end position="144"/>
    </location>
</feature>
<evidence type="ECO:0000313" key="12">
    <source>
        <dbReference type="EMBL" id="KAF6796944.1"/>
    </source>
</evidence>
<keyword evidence="6" id="KW-0469">Meiosis</keyword>
<feature type="compositionally biased region" description="Low complexity" evidence="10">
    <location>
        <begin position="20"/>
        <end position="30"/>
    </location>
</feature>
<feature type="domain" description="DNA mismatch repair proteins mutS family" evidence="11">
    <location>
        <begin position="751"/>
        <end position="767"/>
    </location>
</feature>
<dbReference type="GO" id="GO:0005524">
    <property type="term" value="F:ATP binding"/>
    <property type="evidence" value="ECO:0007669"/>
    <property type="project" value="UniProtKB-KW"/>
</dbReference>
<comment type="caution">
    <text evidence="12">The sequence shown here is derived from an EMBL/GenBank/DDBJ whole genome shotgun (WGS) entry which is preliminary data.</text>
</comment>
<dbReference type="GO" id="GO:0140664">
    <property type="term" value="F:ATP-dependent DNA damage sensor activity"/>
    <property type="evidence" value="ECO:0007669"/>
    <property type="project" value="InterPro"/>
</dbReference>
<dbReference type="FunFam" id="3.40.50.300:FF:000870">
    <property type="entry name" value="MutS protein homolog 4"/>
    <property type="match status" value="1"/>
</dbReference>
<evidence type="ECO:0000256" key="6">
    <source>
        <dbReference type="ARBA" id="ARBA00023254"/>
    </source>
</evidence>
<gene>
    <name evidence="12" type="ORF">CSOJ01_13113</name>
</gene>
<evidence type="ECO:0000256" key="8">
    <source>
        <dbReference type="ARBA" id="ARBA00029792"/>
    </source>
</evidence>
<evidence type="ECO:0000256" key="7">
    <source>
        <dbReference type="ARBA" id="ARBA00025902"/>
    </source>
</evidence>
<dbReference type="InterPro" id="IPR007696">
    <property type="entry name" value="DNA_mismatch_repair_MutS_core"/>
</dbReference>
<dbReference type="InterPro" id="IPR007861">
    <property type="entry name" value="DNA_mismatch_repair_MutS_clamp"/>
</dbReference>
<dbReference type="SMART" id="SM00534">
    <property type="entry name" value="MUTSac"/>
    <property type="match status" value="1"/>
</dbReference>
<dbReference type="AlphaFoldDB" id="A0A8H6ITL9"/>
<feature type="compositionally biased region" description="Polar residues" evidence="10">
    <location>
        <begin position="110"/>
        <end position="144"/>
    </location>
</feature>
<reference evidence="12 13" key="1">
    <citation type="journal article" date="2020" name="Phytopathology">
        <title>Genome Sequence Resources of Colletotrichum truncatum, C. plurivorum, C. musicola, and C. sojae: Four Species Pathogenic to Soybean (Glycine max).</title>
        <authorList>
            <person name="Rogerio F."/>
            <person name="Boufleur T.R."/>
            <person name="Ciampi-Guillardi M."/>
            <person name="Sukno S.A."/>
            <person name="Thon M.R."/>
            <person name="Massola Junior N.S."/>
            <person name="Baroncelli R."/>
        </authorList>
    </citation>
    <scope>NUCLEOTIDE SEQUENCE [LARGE SCALE GENOMIC DNA]</scope>
    <source>
        <strain evidence="12 13">LFN0009</strain>
    </source>
</reference>
<dbReference type="GO" id="GO:0030983">
    <property type="term" value="F:mismatched DNA binding"/>
    <property type="evidence" value="ECO:0007669"/>
    <property type="project" value="InterPro"/>
</dbReference>
<dbReference type="Pfam" id="PF05192">
    <property type="entry name" value="MutS_III"/>
    <property type="match status" value="1"/>
</dbReference>
<evidence type="ECO:0000256" key="4">
    <source>
        <dbReference type="ARBA" id="ARBA00022840"/>
    </source>
</evidence>
<keyword evidence="4" id="KW-0067">ATP-binding</keyword>
<proteinExistence type="inferred from homology"/>
<feature type="region of interest" description="Disordered" evidence="10">
    <location>
        <begin position="928"/>
        <end position="957"/>
    </location>
</feature>
<comment type="similarity">
    <text evidence="1">Belongs to the DNA mismatch repair MutS family. MSH3 subfamily.</text>
</comment>
<dbReference type="InterPro" id="IPR007860">
    <property type="entry name" value="DNA_mmatch_repair_MutS_con_dom"/>
</dbReference>
<comment type="subunit">
    <text evidence="7">Heterodimer consisting of MSH2-MSH3 (MutS beta). Forms a ternary complex with MutL alpha (MLH1-PMS1).</text>
</comment>
<dbReference type="PANTHER" id="PTHR11361:SF21">
    <property type="entry name" value="MUTS PROTEIN HOMOLOG 4"/>
    <property type="match status" value="1"/>
</dbReference>
<organism evidence="12 13">
    <name type="scientific">Colletotrichum sojae</name>
    <dbReference type="NCBI Taxonomy" id="2175907"/>
    <lineage>
        <taxon>Eukaryota</taxon>
        <taxon>Fungi</taxon>
        <taxon>Dikarya</taxon>
        <taxon>Ascomycota</taxon>
        <taxon>Pezizomycotina</taxon>
        <taxon>Sordariomycetes</taxon>
        <taxon>Hypocreomycetidae</taxon>
        <taxon>Glomerellales</taxon>
        <taxon>Glomerellaceae</taxon>
        <taxon>Colletotrichum</taxon>
        <taxon>Colletotrichum orchidearum species complex</taxon>
    </lineage>
</organism>
<dbReference type="GO" id="GO:0007131">
    <property type="term" value="P:reciprocal meiotic recombination"/>
    <property type="evidence" value="ECO:0007669"/>
    <property type="project" value="TreeGrafter"/>
</dbReference>
<dbReference type="Gene3D" id="1.10.1420.10">
    <property type="match status" value="2"/>
</dbReference>
<sequence>MDPSNFRPRPPDSDMDPRRSSLASRSVASSIMTRKQTPMIPRGSSPYLTSSPIAKAKERRGTASSALSSRSRAYTCTVMPKPSSPQESSSRAQETPSYNYYGDGVGSDPVSPSYTSHSHASQSYDSQSYITRPSTSYTSRASRTPLPNSDKYEIVCALSEARGVAQSVGMASVNTTTGEVLLSQISDNRFFVRTLHKLHILEPSYILIVSSSCPPNPKSRLYGHIEEHMAGTKIVPFDRRHWSEMEGLHHIDAYAFREDAEAIKVALKGSFYATCALAAAISYLESECSLKIVRHSLRVRYQPCEDTMMIDVSTIISLEILQNLRSASSKDNLLGLLDQTRTRMGTRVLRSNILQPPTLKNEYLESRYEALDELLGSQDMFTEVRSALRSFPDVETLLTKLVIIPNNPSISESEKAMDNILTFKSFLDLVPDLQQALAPASSPLLIKIRNLFQPTIYETVRNLIYETLNEDVVRSKNPLDQRNQRMFAVKSGVNGLLDVARQTYKENTEEVMKHVDLLRTELGIEASLQFKPKRQYYLAVREVEYGDRTIPDILVNRVTKRGKIECTTIRLKQLNQRILDSSAEVVMLSDKVVQDLIDSIRTQIAPLYRISESIALLDMIASFAHVASMYNWVRPDITDTLALKAARHPILDKILDEGCVPNDYYAAEDYHFHIITGCNMSGKTTYIRGIALLQIMAQIGCFVPAESATFPIVHSLFARVSTDDSIGADLSSFSVEMQEMAFILRNVDNRSLIIVDELGRSTSVRDGLAIAIAMAEAMIQSRATVMFATHFTELAEVLADRPGVLNTHLACHTSTTEDGLPKLTMTYKIQSGKAEQTHYGITLAKAIGFPKRFIEVAEHVARTLQEQREKNRQTSEARRMLDRRKLILNLHANLKQANESELNESALASYLDRLREEFIERMEALQIDDGETEAGDAEEFDEEDDQMVDDDNKYDGEDVFDDVDIESMCS</sequence>
<feature type="compositionally biased region" description="Low complexity" evidence="10">
    <location>
        <begin position="62"/>
        <end position="73"/>
    </location>
</feature>
<protein>
    <recommendedName>
        <fullName evidence="2 9">DNA mismatch repair protein MSH3</fullName>
    </recommendedName>
    <alternativeName>
        <fullName evidence="2 9">DNA mismatch repair protein MSH3</fullName>
    </alternativeName>
    <alternativeName>
        <fullName evidence="8">MutS protein homolog 3</fullName>
    </alternativeName>
</protein>
<evidence type="ECO:0000256" key="3">
    <source>
        <dbReference type="ARBA" id="ARBA00022741"/>
    </source>
</evidence>
<dbReference type="PANTHER" id="PTHR11361">
    <property type="entry name" value="DNA MISMATCH REPAIR PROTEIN MUTS FAMILY MEMBER"/>
    <property type="match status" value="1"/>
</dbReference>
<dbReference type="Proteomes" id="UP000652219">
    <property type="component" value="Unassembled WGS sequence"/>
</dbReference>
<dbReference type="InterPro" id="IPR027417">
    <property type="entry name" value="P-loop_NTPase"/>
</dbReference>
<dbReference type="SUPFAM" id="SSF52540">
    <property type="entry name" value="P-loop containing nucleoside triphosphate hydrolases"/>
    <property type="match status" value="1"/>
</dbReference>
<accession>A0A8H6ITL9</accession>
<name>A0A8H6ITL9_9PEZI</name>
<dbReference type="InterPro" id="IPR000432">
    <property type="entry name" value="DNA_mismatch_repair_MutS_C"/>
</dbReference>
<dbReference type="SMART" id="SM00533">
    <property type="entry name" value="MUTSd"/>
    <property type="match status" value="1"/>
</dbReference>
<evidence type="ECO:0000256" key="9">
    <source>
        <dbReference type="ARBA" id="ARBA00073774"/>
    </source>
</evidence>
<dbReference type="PROSITE" id="PS00486">
    <property type="entry name" value="DNA_MISMATCH_REPAIR_2"/>
    <property type="match status" value="1"/>
</dbReference>
<dbReference type="EMBL" id="WIGN01000364">
    <property type="protein sequence ID" value="KAF6796944.1"/>
    <property type="molecule type" value="Genomic_DNA"/>
</dbReference>
<dbReference type="GO" id="GO:0006298">
    <property type="term" value="P:mismatch repair"/>
    <property type="evidence" value="ECO:0007669"/>
    <property type="project" value="InterPro"/>
</dbReference>
<dbReference type="Gene3D" id="3.40.50.300">
    <property type="entry name" value="P-loop containing nucleotide triphosphate hydrolases"/>
    <property type="match status" value="1"/>
</dbReference>
<keyword evidence="5" id="KW-0238">DNA-binding</keyword>
<dbReference type="Gene3D" id="3.30.420.110">
    <property type="entry name" value="MutS, connector domain"/>
    <property type="match status" value="1"/>
</dbReference>
<dbReference type="Pfam" id="PF05188">
    <property type="entry name" value="MutS_II"/>
    <property type="match status" value="1"/>
</dbReference>
<evidence type="ECO:0000256" key="5">
    <source>
        <dbReference type="ARBA" id="ARBA00023125"/>
    </source>
</evidence>
<feature type="compositionally biased region" description="Basic and acidic residues" evidence="10">
    <location>
        <begin position="9"/>
        <end position="19"/>
    </location>
</feature>
<evidence type="ECO:0000256" key="2">
    <source>
        <dbReference type="ARBA" id="ARBA00022151"/>
    </source>
</evidence>
<dbReference type="SUPFAM" id="SSF53150">
    <property type="entry name" value="DNA repair protein MutS, domain II"/>
    <property type="match status" value="1"/>
</dbReference>
<evidence type="ECO:0000259" key="11">
    <source>
        <dbReference type="PROSITE" id="PS00486"/>
    </source>
</evidence>
<dbReference type="GO" id="GO:0005634">
    <property type="term" value="C:nucleus"/>
    <property type="evidence" value="ECO:0007669"/>
    <property type="project" value="TreeGrafter"/>
</dbReference>
<feature type="compositionally biased region" description="Polar residues" evidence="10">
    <location>
        <begin position="84"/>
        <end position="98"/>
    </location>
</feature>
<evidence type="ECO:0000256" key="1">
    <source>
        <dbReference type="ARBA" id="ARBA00007094"/>
    </source>
</evidence>
<dbReference type="SUPFAM" id="SSF48334">
    <property type="entry name" value="DNA repair protein MutS, domain III"/>
    <property type="match status" value="1"/>
</dbReference>
<dbReference type="InterPro" id="IPR036187">
    <property type="entry name" value="DNA_mismatch_repair_MutS_sf"/>
</dbReference>
<keyword evidence="3" id="KW-0547">Nucleotide-binding</keyword>
<dbReference type="InterPro" id="IPR045076">
    <property type="entry name" value="MutS"/>
</dbReference>
<keyword evidence="13" id="KW-1185">Reference proteome</keyword>
<feature type="compositionally biased region" description="Acidic residues" evidence="10">
    <location>
        <begin position="928"/>
        <end position="949"/>
    </location>
</feature>
<dbReference type="Pfam" id="PF05190">
    <property type="entry name" value="MutS_IV"/>
    <property type="match status" value="1"/>
</dbReference>
<dbReference type="Pfam" id="PF00488">
    <property type="entry name" value="MutS_V"/>
    <property type="match status" value="1"/>
</dbReference>
<evidence type="ECO:0000256" key="10">
    <source>
        <dbReference type="SAM" id="MobiDB-lite"/>
    </source>
</evidence>
<dbReference type="InterPro" id="IPR036678">
    <property type="entry name" value="MutS_con_dom_sf"/>
</dbReference>
<evidence type="ECO:0000313" key="13">
    <source>
        <dbReference type="Proteomes" id="UP000652219"/>
    </source>
</evidence>